<dbReference type="Proteomes" id="UP000596742">
    <property type="component" value="Unassembled WGS sequence"/>
</dbReference>
<dbReference type="AlphaFoldDB" id="A0A8B6DWJ2"/>
<gene>
    <name evidence="4" type="ORF">MGAL_10B056050</name>
</gene>
<dbReference type="Pfam" id="PF00024">
    <property type="entry name" value="PAN_1"/>
    <property type="match status" value="1"/>
</dbReference>
<evidence type="ECO:0000313" key="4">
    <source>
        <dbReference type="EMBL" id="VDI24718.1"/>
    </source>
</evidence>
<keyword evidence="2" id="KW-1133">Transmembrane helix</keyword>
<comment type="caution">
    <text evidence="4">The sequence shown here is derived from an EMBL/GenBank/DDBJ whole genome shotgun (WGS) entry which is preliminary data.</text>
</comment>
<feature type="compositionally biased region" description="Acidic residues" evidence="1">
    <location>
        <begin position="101"/>
        <end position="110"/>
    </location>
</feature>
<feature type="transmembrane region" description="Helical" evidence="2">
    <location>
        <begin position="6"/>
        <end position="26"/>
    </location>
</feature>
<evidence type="ECO:0000256" key="1">
    <source>
        <dbReference type="SAM" id="MobiDB-lite"/>
    </source>
</evidence>
<accession>A0A8B6DWJ2</accession>
<protein>
    <recommendedName>
        <fullName evidence="3">Apple domain-containing protein</fullName>
    </recommendedName>
</protein>
<keyword evidence="5" id="KW-1185">Reference proteome</keyword>
<dbReference type="EMBL" id="UYJE01004064">
    <property type="protein sequence ID" value="VDI24718.1"/>
    <property type="molecule type" value="Genomic_DNA"/>
</dbReference>
<evidence type="ECO:0000256" key="2">
    <source>
        <dbReference type="SAM" id="Phobius"/>
    </source>
</evidence>
<proteinExistence type="predicted"/>
<feature type="region of interest" description="Disordered" evidence="1">
    <location>
        <begin position="90"/>
        <end position="110"/>
    </location>
</feature>
<keyword evidence="2" id="KW-0812">Transmembrane</keyword>
<sequence>MAENQVFICVVVSYIIQYIQTWIILISEESNPQKTKAYGFPGKVYNGILLQKMLARSYLECTNQCIRHIDCCAGVYNKVTKECSLMRKSDNNEETTHSFHEDDDCSSFLI</sequence>
<name>A0A8B6DWJ2_MYTGA</name>
<dbReference type="SUPFAM" id="SSF57414">
    <property type="entry name" value="Hairpin loop containing domain-like"/>
    <property type="match status" value="1"/>
</dbReference>
<evidence type="ECO:0000313" key="5">
    <source>
        <dbReference type="Proteomes" id="UP000596742"/>
    </source>
</evidence>
<keyword evidence="2" id="KW-0472">Membrane</keyword>
<feature type="compositionally biased region" description="Basic and acidic residues" evidence="1">
    <location>
        <begin position="90"/>
        <end position="100"/>
    </location>
</feature>
<feature type="domain" description="Apple" evidence="3">
    <location>
        <begin position="41"/>
        <end position="107"/>
    </location>
</feature>
<dbReference type="OrthoDB" id="6108014at2759"/>
<organism evidence="4 5">
    <name type="scientific">Mytilus galloprovincialis</name>
    <name type="common">Mediterranean mussel</name>
    <dbReference type="NCBI Taxonomy" id="29158"/>
    <lineage>
        <taxon>Eukaryota</taxon>
        <taxon>Metazoa</taxon>
        <taxon>Spiralia</taxon>
        <taxon>Lophotrochozoa</taxon>
        <taxon>Mollusca</taxon>
        <taxon>Bivalvia</taxon>
        <taxon>Autobranchia</taxon>
        <taxon>Pteriomorphia</taxon>
        <taxon>Mytilida</taxon>
        <taxon>Mytiloidea</taxon>
        <taxon>Mytilidae</taxon>
        <taxon>Mytilinae</taxon>
        <taxon>Mytilus</taxon>
    </lineage>
</organism>
<reference evidence="4" key="1">
    <citation type="submission" date="2018-11" db="EMBL/GenBank/DDBJ databases">
        <authorList>
            <person name="Alioto T."/>
            <person name="Alioto T."/>
        </authorList>
    </citation>
    <scope>NUCLEOTIDE SEQUENCE</scope>
</reference>
<evidence type="ECO:0000259" key="3">
    <source>
        <dbReference type="Pfam" id="PF00024"/>
    </source>
</evidence>
<dbReference type="InterPro" id="IPR003609">
    <property type="entry name" value="Pan_app"/>
</dbReference>